<sequence>MADRQDEQGLNGPEEYAGSANEIGVRPDVNLLETFLENVRKGQLRVPKFQRPFVWRPDQMLDLFDSIERGYPIGSMLLWETPAALESLEHVGGLAIPDVPPGQSATYILDGHQRLSTLYASLYRPAASDPIDSTDWIWHIYRALGQRDSRANRYVHWKHPSAPPPHYLPIRSVLRTLDFLAYARNLAKTMGDDPFYDELIEEAEQVAQRIKSYKVSVVTLLGGNLAQAVEVFSRVNSKGQSMSPDQMVSALTYKGSGEESLANSIAAILDRVAAEGFGEINSTTGFRALLAVAGEEEVTGARWDVLARRMEGKVSQAVQDTDVALSRAVAFLRDDLGVPLARLIPYNNQLMLLTLFFHLRPEPSAEQVEVLTRWFWITAWSGRFASVNSTTSRQSIQDMRAFADGKKSLPEFAGTQGMFDFADQRARPYPDRFDLRSARVRAYLLWELTEFPLRTTPGGRQYSAVEAIRRLDSAAFRRISNKTGLPNGSNPANRLVLEVNPGLTARSYLHDLRHSPSGLGDLGIPDMAFDLLAAGDDERFIDLRAAELARRERRFIESVGAIVPRTYTGEAEIDTE</sequence>
<accession>A0ABN3CKK5</accession>
<evidence type="ECO:0000256" key="1">
    <source>
        <dbReference type="SAM" id="MobiDB-lite"/>
    </source>
</evidence>
<organism evidence="3 4">
    <name type="scientific">Nonomuraea monospora</name>
    <dbReference type="NCBI Taxonomy" id="568818"/>
    <lineage>
        <taxon>Bacteria</taxon>
        <taxon>Bacillati</taxon>
        <taxon>Actinomycetota</taxon>
        <taxon>Actinomycetes</taxon>
        <taxon>Streptosporangiales</taxon>
        <taxon>Streptosporangiaceae</taxon>
        <taxon>Nonomuraea</taxon>
    </lineage>
</organism>
<evidence type="ECO:0000313" key="4">
    <source>
        <dbReference type="Proteomes" id="UP001499843"/>
    </source>
</evidence>
<dbReference type="Pfam" id="PF03235">
    <property type="entry name" value="GmrSD_N"/>
    <property type="match status" value="1"/>
</dbReference>
<keyword evidence="4" id="KW-1185">Reference proteome</keyword>
<name>A0ABN3CKK5_9ACTN</name>
<feature type="region of interest" description="Disordered" evidence="1">
    <location>
        <begin position="1"/>
        <end position="20"/>
    </location>
</feature>
<protein>
    <recommendedName>
        <fullName evidence="2">GmrSD restriction endonucleases N-terminal domain-containing protein</fullName>
    </recommendedName>
</protein>
<feature type="domain" description="GmrSD restriction endonucleases N-terminal" evidence="2">
    <location>
        <begin position="32"/>
        <end position="250"/>
    </location>
</feature>
<reference evidence="3 4" key="1">
    <citation type="journal article" date="2019" name="Int. J. Syst. Evol. Microbiol.">
        <title>The Global Catalogue of Microorganisms (GCM) 10K type strain sequencing project: providing services to taxonomists for standard genome sequencing and annotation.</title>
        <authorList>
            <consortium name="The Broad Institute Genomics Platform"/>
            <consortium name="The Broad Institute Genome Sequencing Center for Infectious Disease"/>
            <person name="Wu L."/>
            <person name="Ma J."/>
        </authorList>
    </citation>
    <scope>NUCLEOTIDE SEQUENCE [LARGE SCALE GENOMIC DNA]</scope>
    <source>
        <strain evidence="3 4">JCM 16114</strain>
    </source>
</reference>
<comment type="caution">
    <text evidence="3">The sequence shown here is derived from an EMBL/GenBank/DDBJ whole genome shotgun (WGS) entry which is preliminary data.</text>
</comment>
<proteinExistence type="predicted"/>
<dbReference type="EMBL" id="BAAAQX010000014">
    <property type="protein sequence ID" value="GAA2209988.1"/>
    <property type="molecule type" value="Genomic_DNA"/>
</dbReference>
<dbReference type="Proteomes" id="UP001499843">
    <property type="component" value="Unassembled WGS sequence"/>
</dbReference>
<dbReference type="InterPro" id="IPR004919">
    <property type="entry name" value="GmrSD_N"/>
</dbReference>
<gene>
    <name evidence="3" type="ORF">GCM10009850_054470</name>
</gene>
<dbReference type="PANTHER" id="PTHR37292:SF2">
    <property type="entry name" value="DUF262 DOMAIN-CONTAINING PROTEIN"/>
    <property type="match status" value="1"/>
</dbReference>
<dbReference type="PANTHER" id="PTHR37292">
    <property type="entry name" value="VNG6097C"/>
    <property type="match status" value="1"/>
</dbReference>
<evidence type="ECO:0000313" key="3">
    <source>
        <dbReference type="EMBL" id="GAA2209988.1"/>
    </source>
</evidence>
<evidence type="ECO:0000259" key="2">
    <source>
        <dbReference type="Pfam" id="PF03235"/>
    </source>
</evidence>
<dbReference type="RefSeq" id="WP_344480092.1">
    <property type="nucleotide sequence ID" value="NZ_BAAAQX010000014.1"/>
</dbReference>